<feature type="chain" id="PRO_5011433469" description="Vitellogenin II" evidence="2">
    <location>
        <begin position="27"/>
        <end position="448"/>
    </location>
</feature>
<feature type="region of interest" description="Disordered" evidence="1">
    <location>
        <begin position="219"/>
        <end position="448"/>
    </location>
</feature>
<dbReference type="Proteomes" id="UP000199249">
    <property type="component" value="Unassembled WGS sequence"/>
</dbReference>
<feature type="compositionally biased region" description="Polar residues" evidence="1">
    <location>
        <begin position="262"/>
        <end position="271"/>
    </location>
</feature>
<dbReference type="STRING" id="651662.SAMN04488069_1133"/>
<evidence type="ECO:0008006" key="5">
    <source>
        <dbReference type="Google" id="ProtNLM"/>
    </source>
</evidence>
<reference evidence="4" key="1">
    <citation type="submission" date="2016-10" db="EMBL/GenBank/DDBJ databases">
        <authorList>
            <person name="Varghese N."/>
            <person name="Submissions S."/>
        </authorList>
    </citation>
    <scope>NUCLEOTIDE SEQUENCE [LARGE SCALE GENOMIC DNA]</scope>
    <source>
        <strain evidence="4">CGMCC 1.8975</strain>
    </source>
</reference>
<feature type="compositionally biased region" description="Low complexity" evidence="1">
    <location>
        <begin position="335"/>
        <end position="347"/>
    </location>
</feature>
<evidence type="ECO:0000256" key="1">
    <source>
        <dbReference type="SAM" id="MobiDB-lite"/>
    </source>
</evidence>
<keyword evidence="2" id="KW-0732">Signal</keyword>
<keyword evidence="4" id="KW-1185">Reference proteome</keyword>
<feature type="compositionally biased region" description="Gly residues" evidence="1">
    <location>
        <begin position="435"/>
        <end position="448"/>
    </location>
</feature>
<dbReference type="PROSITE" id="PS51257">
    <property type="entry name" value="PROKAR_LIPOPROTEIN"/>
    <property type="match status" value="1"/>
</dbReference>
<feature type="compositionally biased region" description="Polar residues" evidence="1">
    <location>
        <begin position="299"/>
        <end position="324"/>
    </location>
</feature>
<accession>A0A1H3MHC0</accession>
<dbReference type="OrthoDB" id="878334at2"/>
<feature type="compositionally biased region" description="Low complexity" evidence="1">
    <location>
        <begin position="399"/>
        <end position="434"/>
    </location>
</feature>
<feature type="signal peptide" evidence="2">
    <location>
        <begin position="1"/>
        <end position="26"/>
    </location>
</feature>
<feature type="region of interest" description="Disordered" evidence="1">
    <location>
        <begin position="53"/>
        <end position="77"/>
    </location>
</feature>
<proteinExistence type="predicted"/>
<dbReference type="RefSeq" id="WP_092742678.1">
    <property type="nucleotide sequence ID" value="NZ_FNOV01000013.1"/>
</dbReference>
<dbReference type="AlphaFoldDB" id="A0A1H3MHC0"/>
<sequence>MKKHLPSFLPALALLTLGGCATTSNLATTENDGMYYSAADKVTAMPVAQSAPVGDPGDVVNPDYNGSSARGGESEYYDDDYYASSPQRNNYRNNYRGGSLGYYSFPYADPFFYGYGAPIIGYSPYSPFGYSPYGFYDPFYRPHYGYGGLTINIGFGWGNPWGFNRFGGWGNPWAYNGFGGWGGGLYGGGYYGNGYYNNGGYYGNNGYYGVGADRPARNVTYGPRRSRTGNGAGLADVPNGSASAASPGRSRVVQEGRFVTPGNGSVNTPAGQYNGRGRVRDVTAGNGSSSASGQPASATESGSRTSRFRDTQSMPGAATASQPADDTRRWRVLDNSAANNGAPASSGRMVDRPAADQPQSGRGRRATYYSGDNNSNSGTAQPQRQRTTERRSYSEPTRSYSEPAQSYSQPSQPSRSYSEPSRSSSPSSSSPGNSGSSGGNSGGRGRVR</sequence>
<dbReference type="EMBL" id="FNOV01000013">
    <property type="protein sequence ID" value="SDY76082.1"/>
    <property type="molecule type" value="Genomic_DNA"/>
</dbReference>
<evidence type="ECO:0000313" key="3">
    <source>
        <dbReference type="EMBL" id="SDY76082.1"/>
    </source>
</evidence>
<evidence type="ECO:0000256" key="2">
    <source>
        <dbReference type="SAM" id="SignalP"/>
    </source>
</evidence>
<feature type="compositionally biased region" description="Polar residues" evidence="1">
    <location>
        <begin position="370"/>
        <end position="385"/>
    </location>
</feature>
<feature type="compositionally biased region" description="Low complexity" evidence="1">
    <location>
        <begin position="284"/>
        <end position="298"/>
    </location>
</feature>
<evidence type="ECO:0000313" key="4">
    <source>
        <dbReference type="Proteomes" id="UP000199249"/>
    </source>
</evidence>
<name>A0A1H3MHC0_9BACT</name>
<protein>
    <recommendedName>
        <fullName evidence="5">Vitellogenin II</fullName>
    </recommendedName>
</protein>
<gene>
    <name evidence="3" type="ORF">SAMN04488069_1133</name>
</gene>
<organism evidence="3 4">
    <name type="scientific">Hymenobacter psychrophilus</name>
    <dbReference type="NCBI Taxonomy" id="651662"/>
    <lineage>
        <taxon>Bacteria</taxon>
        <taxon>Pseudomonadati</taxon>
        <taxon>Bacteroidota</taxon>
        <taxon>Cytophagia</taxon>
        <taxon>Cytophagales</taxon>
        <taxon>Hymenobacteraceae</taxon>
        <taxon>Hymenobacter</taxon>
    </lineage>
</organism>